<dbReference type="EMBL" id="CP061539">
    <property type="protein sequence ID" value="QNV37103.1"/>
    <property type="molecule type" value="Genomic_DNA"/>
</dbReference>
<evidence type="ECO:0000256" key="4">
    <source>
        <dbReference type="ARBA" id="ARBA00022692"/>
    </source>
</evidence>
<organism evidence="11 12">
    <name type="scientific">Rothia terrae</name>
    <dbReference type="NCBI Taxonomy" id="396015"/>
    <lineage>
        <taxon>Bacteria</taxon>
        <taxon>Bacillati</taxon>
        <taxon>Actinomycetota</taxon>
        <taxon>Actinomycetes</taxon>
        <taxon>Micrococcales</taxon>
        <taxon>Micrococcaceae</taxon>
        <taxon>Rothia</taxon>
    </lineage>
</organism>
<feature type="region of interest" description="Disordered" evidence="8">
    <location>
        <begin position="1"/>
        <end position="23"/>
    </location>
</feature>
<proteinExistence type="predicted"/>
<evidence type="ECO:0000256" key="2">
    <source>
        <dbReference type="ARBA" id="ARBA00022475"/>
    </source>
</evidence>
<evidence type="ECO:0000259" key="10">
    <source>
        <dbReference type="PROSITE" id="PS51779"/>
    </source>
</evidence>
<dbReference type="InterPro" id="IPR034746">
    <property type="entry name" value="POTRA"/>
</dbReference>
<feature type="domain" description="POTRA" evidence="10">
    <location>
        <begin position="104"/>
        <end position="172"/>
    </location>
</feature>
<dbReference type="Gene3D" id="3.40.50.10960">
    <property type="match status" value="1"/>
</dbReference>
<name>A0A7H2BBQ7_9MICC</name>
<dbReference type="Pfam" id="PF03799">
    <property type="entry name" value="FtsQ_DivIB_C"/>
    <property type="match status" value="1"/>
</dbReference>
<dbReference type="InterPro" id="IPR013685">
    <property type="entry name" value="POTRA_FtsQ_type"/>
</dbReference>
<evidence type="ECO:0000256" key="7">
    <source>
        <dbReference type="ARBA" id="ARBA00023306"/>
    </source>
</evidence>
<dbReference type="Proteomes" id="UP000516404">
    <property type="component" value="Chromosome"/>
</dbReference>
<reference evidence="11 12" key="1">
    <citation type="submission" date="2020-09" db="EMBL/GenBank/DDBJ databases">
        <title>Investigation of environmental microbes.</title>
        <authorList>
            <person name="Ou Y."/>
            <person name="Kang Q."/>
        </authorList>
    </citation>
    <scope>NUCLEOTIDE SEQUENCE [LARGE SCALE GENOMIC DNA]</scope>
    <source>
        <strain evidence="11 12">KJZ-14</strain>
    </source>
</reference>
<dbReference type="RefSeq" id="WP_190724057.1">
    <property type="nucleotide sequence ID" value="NZ_CP061539.1"/>
</dbReference>
<evidence type="ECO:0000313" key="11">
    <source>
        <dbReference type="EMBL" id="QNV37103.1"/>
    </source>
</evidence>
<keyword evidence="7" id="KW-0131">Cell cycle</keyword>
<keyword evidence="4 9" id="KW-0812">Transmembrane</keyword>
<protein>
    <submittedName>
        <fullName evidence="11">FtsQ-type POTRA domain-containing protein</fullName>
    </submittedName>
</protein>
<keyword evidence="3" id="KW-0132">Cell division</keyword>
<dbReference type="PANTHER" id="PTHR37820:SF1">
    <property type="entry name" value="CELL DIVISION PROTEIN FTSQ"/>
    <property type="match status" value="1"/>
</dbReference>
<dbReference type="Pfam" id="PF08478">
    <property type="entry name" value="POTRA_1"/>
    <property type="match status" value="1"/>
</dbReference>
<evidence type="ECO:0000256" key="1">
    <source>
        <dbReference type="ARBA" id="ARBA00004370"/>
    </source>
</evidence>
<evidence type="ECO:0000256" key="9">
    <source>
        <dbReference type="SAM" id="Phobius"/>
    </source>
</evidence>
<keyword evidence="6 9" id="KW-0472">Membrane</keyword>
<keyword evidence="5 9" id="KW-1133">Transmembrane helix</keyword>
<evidence type="ECO:0000256" key="5">
    <source>
        <dbReference type="ARBA" id="ARBA00022989"/>
    </source>
</evidence>
<dbReference type="AlphaFoldDB" id="A0A7H2BBQ7"/>
<dbReference type="GeneID" id="96624086"/>
<comment type="subcellular location">
    <subcellularLocation>
        <location evidence="1">Membrane</location>
    </subcellularLocation>
</comment>
<dbReference type="GO" id="GO:0051301">
    <property type="term" value="P:cell division"/>
    <property type="evidence" value="ECO:0007669"/>
    <property type="project" value="UniProtKB-KW"/>
</dbReference>
<dbReference type="PROSITE" id="PS51779">
    <property type="entry name" value="POTRA"/>
    <property type="match status" value="1"/>
</dbReference>
<dbReference type="InterPro" id="IPR005548">
    <property type="entry name" value="Cell_div_FtsQ/DivIB_C"/>
</dbReference>
<evidence type="ECO:0000256" key="6">
    <source>
        <dbReference type="ARBA" id="ARBA00023136"/>
    </source>
</evidence>
<dbReference type="PANTHER" id="PTHR37820">
    <property type="entry name" value="CELL DIVISION PROTEIN DIVIB"/>
    <property type="match status" value="1"/>
</dbReference>
<dbReference type="Gene3D" id="3.10.20.310">
    <property type="entry name" value="membrane protein fhac"/>
    <property type="match status" value="1"/>
</dbReference>
<evidence type="ECO:0000256" key="8">
    <source>
        <dbReference type="SAM" id="MobiDB-lite"/>
    </source>
</evidence>
<dbReference type="GO" id="GO:0005886">
    <property type="term" value="C:plasma membrane"/>
    <property type="evidence" value="ECO:0007669"/>
    <property type="project" value="TreeGrafter"/>
</dbReference>
<keyword evidence="2" id="KW-1003">Cell membrane</keyword>
<dbReference type="InterPro" id="IPR050487">
    <property type="entry name" value="FtsQ_DivIB"/>
</dbReference>
<accession>A0A7H2BBQ7</accession>
<dbReference type="KEGG" id="rter:IDM49_07525"/>
<sequence>MAEQQNPEVSANSPKVRRLDTADELVSVEDQKVGRLTQWRAATKERNTQQGQKKAVHTPEIDRRLSQLRQQRKRKKAKRWAVALGAFLVATVLFVGIVFYSPLLAVRTITVQGAHLLSEDYVQQQLSDLDGVPLTRVSEQDVQNRLGENSILRGVTIESHPPHELVVRLQERVPVAVVEQDKKFYLVDSDGVQLGTVDSVEDAGVPLIGGGLDATHKDSFGPITQVLASLPSSLISEVSETKADSSSTITLKMKDGSTVMWGTSSESELKAKVLISLREALSENGGVDTYDVSSPLHPTTK</sequence>
<feature type="compositionally biased region" description="Polar residues" evidence="8">
    <location>
        <begin position="1"/>
        <end position="13"/>
    </location>
</feature>
<keyword evidence="12" id="KW-1185">Reference proteome</keyword>
<evidence type="ECO:0000313" key="12">
    <source>
        <dbReference type="Proteomes" id="UP000516404"/>
    </source>
</evidence>
<gene>
    <name evidence="11" type="ORF">IDM49_07525</name>
</gene>
<evidence type="ECO:0000256" key="3">
    <source>
        <dbReference type="ARBA" id="ARBA00022618"/>
    </source>
</evidence>
<feature type="transmembrane region" description="Helical" evidence="9">
    <location>
        <begin position="80"/>
        <end position="100"/>
    </location>
</feature>